<protein>
    <submittedName>
        <fullName evidence="1">Uncharacterized protein</fullName>
    </submittedName>
</protein>
<dbReference type="EMBL" id="LAZR01014491">
    <property type="protein sequence ID" value="KKM17282.1"/>
    <property type="molecule type" value="Genomic_DNA"/>
</dbReference>
<name>A0A0F9HQ45_9ZZZZ</name>
<sequence length="46" mass="5603">MVEKIVPMDDKLFKEFSEFIDRTNNTKPRDQKVTIRVLPEEKAFYR</sequence>
<reference evidence="1" key="1">
    <citation type="journal article" date="2015" name="Nature">
        <title>Complex archaea that bridge the gap between prokaryotes and eukaryotes.</title>
        <authorList>
            <person name="Spang A."/>
            <person name="Saw J.H."/>
            <person name="Jorgensen S.L."/>
            <person name="Zaremba-Niedzwiedzka K."/>
            <person name="Martijn J."/>
            <person name="Lind A.E."/>
            <person name="van Eijk R."/>
            <person name="Schleper C."/>
            <person name="Guy L."/>
            <person name="Ettema T.J."/>
        </authorList>
    </citation>
    <scope>NUCLEOTIDE SEQUENCE</scope>
</reference>
<evidence type="ECO:0000313" key="1">
    <source>
        <dbReference type="EMBL" id="KKM17282.1"/>
    </source>
</evidence>
<gene>
    <name evidence="1" type="ORF">LCGC14_1677330</name>
</gene>
<dbReference type="AlphaFoldDB" id="A0A0F9HQ45"/>
<proteinExistence type="predicted"/>
<comment type="caution">
    <text evidence="1">The sequence shown here is derived from an EMBL/GenBank/DDBJ whole genome shotgun (WGS) entry which is preliminary data.</text>
</comment>
<accession>A0A0F9HQ45</accession>
<organism evidence="1">
    <name type="scientific">marine sediment metagenome</name>
    <dbReference type="NCBI Taxonomy" id="412755"/>
    <lineage>
        <taxon>unclassified sequences</taxon>
        <taxon>metagenomes</taxon>
        <taxon>ecological metagenomes</taxon>
    </lineage>
</organism>